<keyword evidence="10" id="KW-1185">Reference proteome</keyword>
<dbReference type="Gene3D" id="1.10.1900.20">
    <property type="entry name" value="Ribosomal protein L20"/>
    <property type="match status" value="1"/>
</dbReference>
<evidence type="ECO:0000256" key="1">
    <source>
        <dbReference type="ARBA" id="ARBA00007698"/>
    </source>
</evidence>
<dbReference type="RefSeq" id="WP_014801467.1">
    <property type="nucleotide sequence ID" value="NC_018020.1"/>
</dbReference>
<dbReference type="InterPro" id="IPR035566">
    <property type="entry name" value="Ribosomal_protein_bL20_C"/>
</dbReference>
<gene>
    <name evidence="7" type="primary">rplT</name>
    <name evidence="9" type="ordered locus">Turpa_0287</name>
</gene>
<dbReference type="PANTHER" id="PTHR10986">
    <property type="entry name" value="39S RIBOSOMAL PROTEIN L20"/>
    <property type="match status" value="1"/>
</dbReference>
<dbReference type="HOGENOM" id="CLU_123265_0_1_12"/>
<evidence type="ECO:0000313" key="9">
    <source>
        <dbReference type="EMBL" id="AFM10947.1"/>
    </source>
</evidence>
<dbReference type="HAMAP" id="MF_00382">
    <property type="entry name" value="Ribosomal_bL20"/>
    <property type="match status" value="1"/>
</dbReference>
<dbReference type="NCBIfam" id="TIGR01032">
    <property type="entry name" value="rplT_bact"/>
    <property type="match status" value="1"/>
</dbReference>
<protein>
    <recommendedName>
        <fullName evidence="6 7">Large ribosomal subunit protein bL20</fullName>
    </recommendedName>
</protein>
<name>I4B0Z0_TURPD</name>
<dbReference type="GO" id="GO:0006412">
    <property type="term" value="P:translation"/>
    <property type="evidence" value="ECO:0007669"/>
    <property type="project" value="InterPro"/>
</dbReference>
<dbReference type="FunFam" id="1.10.1900.20:FF:000001">
    <property type="entry name" value="50S ribosomal protein L20"/>
    <property type="match status" value="1"/>
</dbReference>
<dbReference type="GO" id="GO:1990904">
    <property type="term" value="C:ribonucleoprotein complex"/>
    <property type="evidence" value="ECO:0007669"/>
    <property type="project" value="UniProtKB-KW"/>
</dbReference>
<sequence length="115" mass="13347">MRATNGTIHKNRRKKILKRTKGFRAGRRRLYRTAKDAALKADMWAFRDRKQRKRHFRVLWIARINAACREEGMSYSRFIAGVVKAKIGLNRKSLSEMAVLDPAAFKEVVRMAKAA</sequence>
<accession>I4B0Z0</accession>
<dbReference type="Proteomes" id="UP000006048">
    <property type="component" value="Chromosome"/>
</dbReference>
<evidence type="ECO:0000256" key="2">
    <source>
        <dbReference type="ARBA" id="ARBA00022730"/>
    </source>
</evidence>
<organism evidence="9 10">
    <name type="scientific">Turneriella parva (strain ATCC BAA-1111 / DSM 21527 / NCTC 11395 / H)</name>
    <name type="common">Leptospira parva</name>
    <dbReference type="NCBI Taxonomy" id="869212"/>
    <lineage>
        <taxon>Bacteria</taxon>
        <taxon>Pseudomonadati</taxon>
        <taxon>Spirochaetota</taxon>
        <taxon>Spirochaetia</taxon>
        <taxon>Leptospirales</taxon>
        <taxon>Leptospiraceae</taxon>
        <taxon>Turneriella</taxon>
    </lineage>
</organism>
<dbReference type="OrthoDB" id="9808966at2"/>
<keyword evidence="2 7" id="KW-0699">rRNA-binding</keyword>
<dbReference type="AlphaFoldDB" id="I4B0Z0"/>
<dbReference type="GO" id="GO:0003735">
    <property type="term" value="F:structural constituent of ribosome"/>
    <property type="evidence" value="ECO:0007669"/>
    <property type="project" value="InterPro"/>
</dbReference>
<dbReference type="Gene3D" id="6.10.160.10">
    <property type="match status" value="1"/>
</dbReference>
<dbReference type="SUPFAM" id="SSF74731">
    <property type="entry name" value="Ribosomal protein L20"/>
    <property type="match status" value="1"/>
</dbReference>
<evidence type="ECO:0000256" key="4">
    <source>
        <dbReference type="ARBA" id="ARBA00022980"/>
    </source>
</evidence>
<evidence type="ECO:0000256" key="6">
    <source>
        <dbReference type="ARBA" id="ARBA00035172"/>
    </source>
</evidence>
<reference evidence="9 10" key="1">
    <citation type="submission" date="2012-06" db="EMBL/GenBank/DDBJ databases">
        <title>The complete chromosome of genome of Turneriella parva DSM 21527.</title>
        <authorList>
            <consortium name="US DOE Joint Genome Institute (JGI-PGF)"/>
            <person name="Lucas S."/>
            <person name="Han J."/>
            <person name="Lapidus A."/>
            <person name="Bruce D."/>
            <person name="Goodwin L."/>
            <person name="Pitluck S."/>
            <person name="Peters L."/>
            <person name="Kyrpides N."/>
            <person name="Mavromatis K."/>
            <person name="Ivanova N."/>
            <person name="Mikhailova N."/>
            <person name="Chertkov O."/>
            <person name="Detter J.C."/>
            <person name="Tapia R."/>
            <person name="Han C."/>
            <person name="Land M."/>
            <person name="Hauser L."/>
            <person name="Markowitz V."/>
            <person name="Cheng J.-F."/>
            <person name="Hugenholtz P."/>
            <person name="Woyke T."/>
            <person name="Wu D."/>
            <person name="Gronow S."/>
            <person name="Wellnitz S."/>
            <person name="Brambilla E."/>
            <person name="Klenk H.-P."/>
            <person name="Eisen J.A."/>
        </authorList>
    </citation>
    <scope>NUCLEOTIDE SEQUENCE [LARGE SCALE GENOMIC DNA]</scope>
    <source>
        <strain evidence="10">ATCC BAA-1111 / DSM 21527 / NCTC 11395 / H</strain>
    </source>
</reference>
<evidence type="ECO:0000256" key="5">
    <source>
        <dbReference type="ARBA" id="ARBA00023274"/>
    </source>
</evidence>
<dbReference type="InterPro" id="IPR049946">
    <property type="entry name" value="RIBOSOMAL_L20_CS"/>
</dbReference>
<comment type="similarity">
    <text evidence="1 7 8">Belongs to the bacterial ribosomal protein bL20 family.</text>
</comment>
<keyword evidence="4 7" id="KW-0689">Ribosomal protein</keyword>
<keyword evidence="5 7" id="KW-0687">Ribonucleoprotein</keyword>
<dbReference type="CDD" id="cd07026">
    <property type="entry name" value="Ribosomal_L20"/>
    <property type="match status" value="1"/>
</dbReference>
<dbReference type="InterPro" id="IPR005813">
    <property type="entry name" value="Ribosomal_bL20"/>
</dbReference>
<evidence type="ECO:0000256" key="8">
    <source>
        <dbReference type="RuleBase" id="RU000560"/>
    </source>
</evidence>
<evidence type="ECO:0000313" key="10">
    <source>
        <dbReference type="Proteomes" id="UP000006048"/>
    </source>
</evidence>
<evidence type="ECO:0000256" key="7">
    <source>
        <dbReference type="HAMAP-Rule" id="MF_00382"/>
    </source>
</evidence>
<dbReference type="STRING" id="869212.Turpa_0287"/>
<evidence type="ECO:0000256" key="3">
    <source>
        <dbReference type="ARBA" id="ARBA00022884"/>
    </source>
</evidence>
<dbReference type="GO" id="GO:0005840">
    <property type="term" value="C:ribosome"/>
    <property type="evidence" value="ECO:0007669"/>
    <property type="project" value="UniProtKB-KW"/>
</dbReference>
<keyword evidence="3 7" id="KW-0694">RNA-binding</keyword>
<dbReference type="PROSITE" id="PS00937">
    <property type="entry name" value="RIBOSOMAL_L20"/>
    <property type="match status" value="1"/>
</dbReference>
<dbReference type="PRINTS" id="PR00062">
    <property type="entry name" value="RIBOSOMALL20"/>
</dbReference>
<dbReference type="Pfam" id="PF00453">
    <property type="entry name" value="Ribosomal_L20"/>
    <property type="match status" value="1"/>
</dbReference>
<dbReference type="PATRIC" id="fig|869212.3.peg.249"/>
<comment type="function">
    <text evidence="7 8">Binds directly to 23S ribosomal RNA and is necessary for the in vitro assembly process of the 50S ribosomal subunit. It is not involved in the protein synthesizing functions of that subunit.</text>
</comment>
<proteinExistence type="inferred from homology"/>
<dbReference type="KEGG" id="tpx:Turpa_0287"/>
<dbReference type="EMBL" id="CP002959">
    <property type="protein sequence ID" value="AFM10947.1"/>
    <property type="molecule type" value="Genomic_DNA"/>
</dbReference>
<dbReference type="GO" id="GO:0000027">
    <property type="term" value="P:ribosomal large subunit assembly"/>
    <property type="evidence" value="ECO:0007669"/>
    <property type="project" value="UniProtKB-UniRule"/>
</dbReference>
<dbReference type="GO" id="GO:0019843">
    <property type="term" value="F:rRNA binding"/>
    <property type="evidence" value="ECO:0007669"/>
    <property type="project" value="UniProtKB-UniRule"/>
</dbReference>